<dbReference type="AlphaFoldDB" id="A0A840NVZ8"/>
<protein>
    <submittedName>
        <fullName evidence="4">Transglutaminase-like putative cysteine protease</fullName>
    </submittedName>
</protein>
<organism evidence="4 5">
    <name type="scientific">Thermocatellispora tengchongensis</name>
    <dbReference type="NCBI Taxonomy" id="1073253"/>
    <lineage>
        <taxon>Bacteria</taxon>
        <taxon>Bacillati</taxon>
        <taxon>Actinomycetota</taxon>
        <taxon>Actinomycetes</taxon>
        <taxon>Streptosporangiales</taxon>
        <taxon>Streptosporangiaceae</taxon>
        <taxon>Thermocatellispora</taxon>
    </lineage>
</organism>
<dbReference type="SUPFAM" id="SSF54001">
    <property type="entry name" value="Cysteine proteinases"/>
    <property type="match status" value="1"/>
</dbReference>
<feature type="region of interest" description="Disordered" evidence="1">
    <location>
        <begin position="550"/>
        <end position="620"/>
    </location>
</feature>
<feature type="compositionally biased region" description="Basic and acidic residues" evidence="1">
    <location>
        <begin position="685"/>
        <end position="694"/>
    </location>
</feature>
<feature type="region of interest" description="Disordered" evidence="1">
    <location>
        <begin position="654"/>
        <end position="694"/>
    </location>
</feature>
<evidence type="ECO:0000256" key="1">
    <source>
        <dbReference type="SAM" id="MobiDB-lite"/>
    </source>
</evidence>
<dbReference type="PANTHER" id="PTHR42736:SF1">
    <property type="entry name" value="PROTEIN-GLUTAMINE GAMMA-GLUTAMYLTRANSFERASE"/>
    <property type="match status" value="1"/>
</dbReference>
<dbReference type="InterPro" id="IPR002931">
    <property type="entry name" value="Transglutaminase-like"/>
</dbReference>
<feature type="compositionally biased region" description="Low complexity" evidence="1">
    <location>
        <begin position="570"/>
        <end position="579"/>
    </location>
</feature>
<evidence type="ECO:0000313" key="5">
    <source>
        <dbReference type="Proteomes" id="UP000578449"/>
    </source>
</evidence>
<sequence length="847" mass="90835">MSMRLSFFSGLATAAVAVTLYPLFAGSSWLWSSLGAILLIIATGLLATRYRLPGWLTPLAQLTVLWVYLTASFAADDAWARIVPTRDAFFTLAELTARGFDDIQRFAAPVPDNPGITLITAAGVGLIAVMVDALAVRARRAALAGLPLLALFIVPAEIVAEPLAWPAFILAAAGYTGLLAADGRERVGRWGRAVLVRRTRGTARPAADAGGLRLSGKRVGVTAIALAIVLPALIPTLEPNPLFGFGVGGPGNGRNGNTISIPNPIVSLKGQLTLPDNATVLTYRSSDNLPHYLRMWSLDLFTGEQWTMTPPTGRPQDRVENGPLPPPPGFRAGVPTKRAQMNIQISEDIDDLQFLPLPYPATEVGAEGDWRADRSTLMVFSTRDYAEGLQYTVTSDQPAPTRDLLQAAGPPGPEVVERYLELPPDLPPRIRQLAREVTAEEVTPYDKAVRLQEWFTGDGNFSYNLQTQGHGNSALIDFLINSRVGYCEQFAAAMAVMARVLDIPARVAIGYTGGTNVGGTWQVGTHDSHAWPELYFEGVGWLAFEPTPAGALGQGTARPPDYSVPPPDDPATGDATSDPSESASPDETTSTADPTAPRNPRLEDREGTLAPVVTEEDPPVAPRIGAGVALLVLLLLVPALVRTLARSRRLRTLNRPLPDPGPPAVRLGPGAPADGTAGITGAPAERADPADRTGHPMAGITGARTGQGDARARHYAAGVAAAWAELDDLLYDYGVTRDPSETPRTLAQRVSQQHGFDPKATESLRHITTVAERMLFARTPGDPGLLSVDLRRVRRALAATAPRGRRIRATLMPPSTLRRLRALGTRLLDGWDRLESLRLRRPRRTTP</sequence>
<feature type="compositionally biased region" description="Polar residues" evidence="1">
    <location>
        <begin position="580"/>
        <end position="593"/>
    </location>
</feature>
<keyword evidence="2" id="KW-0812">Transmembrane</keyword>
<evidence type="ECO:0000313" key="4">
    <source>
        <dbReference type="EMBL" id="MBB5131698.1"/>
    </source>
</evidence>
<dbReference type="InterPro" id="IPR038765">
    <property type="entry name" value="Papain-like_cys_pep_sf"/>
</dbReference>
<evidence type="ECO:0000256" key="2">
    <source>
        <dbReference type="SAM" id="Phobius"/>
    </source>
</evidence>
<dbReference type="EMBL" id="JACHGN010000003">
    <property type="protein sequence ID" value="MBB5131698.1"/>
    <property type="molecule type" value="Genomic_DNA"/>
</dbReference>
<feature type="transmembrane region" description="Helical" evidence="2">
    <location>
        <begin position="27"/>
        <end position="48"/>
    </location>
</feature>
<feature type="transmembrane region" description="Helical" evidence="2">
    <location>
        <begin position="141"/>
        <end position="158"/>
    </location>
</feature>
<keyword evidence="4" id="KW-0645">Protease</keyword>
<dbReference type="Gene3D" id="3.10.620.30">
    <property type="match status" value="1"/>
</dbReference>
<feature type="transmembrane region" description="Helical" evidence="2">
    <location>
        <begin position="115"/>
        <end position="134"/>
    </location>
</feature>
<feature type="transmembrane region" description="Helical" evidence="2">
    <location>
        <begin position="55"/>
        <end position="75"/>
    </location>
</feature>
<proteinExistence type="predicted"/>
<dbReference type="Pfam" id="PF11992">
    <property type="entry name" value="TgpA_N"/>
    <property type="match status" value="1"/>
</dbReference>
<dbReference type="SMART" id="SM00460">
    <property type="entry name" value="TGc"/>
    <property type="match status" value="1"/>
</dbReference>
<dbReference type="GO" id="GO:0006508">
    <property type="term" value="P:proteolysis"/>
    <property type="evidence" value="ECO:0007669"/>
    <property type="project" value="UniProtKB-KW"/>
</dbReference>
<gene>
    <name evidence="4" type="ORF">HNP84_001411</name>
</gene>
<dbReference type="InterPro" id="IPR021878">
    <property type="entry name" value="TgpA_N"/>
</dbReference>
<dbReference type="InterPro" id="IPR025403">
    <property type="entry name" value="TgpA-like_C"/>
</dbReference>
<dbReference type="GO" id="GO:0008233">
    <property type="term" value="F:peptidase activity"/>
    <property type="evidence" value="ECO:0007669"/>
    <property type="project" value="UniProtKB-KW"/>
</dbReference>
<keyword evidence="5" id="KW-1185">Reference proteome</keyword>
<keyword evidence="2" id="KW-0472">Membrane</keyword>
<accession>A0A840NVZ8</accession>
<reference evidence="4 5" key="1">
    <citation type="submission" date="2020-08" db="EMBL/GenBank/DDBJ databases">
        <title>Genomic Encyclopedia of Type Strains, Phase IV (KMG-IV): sequencing the most valuable type-strain genomes for metagenomic binning, comparative biology and taxonomic classification.</title>
        <authorList>
            <person name="Goeker M."/>
        </authorList>
    </citation>
    <scope>NUCLEOTIDE SEQUENCE [LARGE SCALE GENOMIC DNA]</scope>
    <source>
        <strain evidence="4 5">DSM 45615</strain>
    </source>
</reference>
<dbReference type="InterPro" id="IPR052901">
    <property type="entry name" value="Bact_TGase-like"/>
</dbReference>
<name>A0A840NVZ8_9ACTN</name>
<feature type="domain" description="Transglutaminase-like" evidence="3">
    <location>
        <begin position="479"/>
        <end position="548"/>
    </location>
</feature>
<evidence type="ECO:0000259" key="3">
    <source>
        <dbReference type="SMART" id="SM00460"/>
    </source>
</evidence>
<dbReference type="Proteomes" id="UP000578449">
    <property type="component" value="Unassembled WGS sequence"/>
</dbReference>
<comment type="caution">
    <text evidence="4">The sequence shown here is derived from an EMBL/GenBank/DDBJ whole genome shotgun (WGS) entry which is preliminary data.</text>
</comment>
<dbReference type="PANTHER" id="PTHR42736">
    <property type="entry name" value="PROTEIN-GLUTAMINE GAMMA-GLUTAMYLTRANSFERASE"/>
    <property type="match status" value="1"/>
</dbReference>
<feature type="transmembrane region" description="Helical" evidence="2">
    <location>
        <begin position="624"/>
        <end position="645"/>
    </location>
</feature>
<dbReference type="Pfam" id="PF01841">
    <property type="entry name" value="Transglut_core"/>
    <property type="match status" value="1"/>
</dbReference>
<keyword evidence="4" id="KW-0378">Hydrolase</keyword>
<keyword evidence="2" id="KW-1133">Transmembrane helix</keyword>
<dbReference type="Pfam" id="PF13559">
    <property type="entry name" value="DUF4129"/>
    <property type="match status" value="1"/>
</dbReference>